<keyword evidence="10" id="KW-0413">Isomerase</keyword>
<evidence type="ECO:0000256" key="8">
    <source>
        <dbReference type="ARBA" id="ARBA00022840"/>
    </source>
</evidence>
<dbReference type="RefSeq" id="WP_011647159.1">
    <property type="nucleotide sequence ID" value="NZ_ARYI01000012.1"/>
</dbReference>
<dbReference type="Gene3D" id="3.40.50.300">
    <property type="entry name" value="P-loop containing nucleotide triphosphate hydrolases"/>
    <property type="match status" value="1"/>
</dbReference>
<dbReference type="GO" id="GO:0005524">
    <property type="term" value="F:ATP binding"/>
    <property type="evidence" value="ECO:0007669"/>
    <property type="project" value="UniProtKB-UniRule"/>
</dbReference>
<keyword evidence="17" id="KW-1185">Reference proteome</keyword>
<evidence type="ECO:0000256" key="10">
    <source>
        <dbReference type="ARBA" id="ARBA00023235"/>
    </source>
</evidence>
<protein>
    <recommendedName>
        <fullName evidence="13 14">Replicative DNA helicase</fullName>
        <ecNumber evidence="13 14">5.6.2.3</ecNumber>
    </recommendedName>
</protein>
<feature type="domain" description="SF4 helicase" evidence="15">
    <location>
        <begin position="185"/>
        <end position="489"/>
    </location>
</feature>
<dbReference type="CDD" id="cd00984">
    <property type="entry name" value="DnaB_C"/>
    <property type="match status" value="1"/>
</dbReference>
<dbReference type="PANTHER" id="PTHR30153:SF2">
    <property type="entry name" value="REPLICATIVE DNA HELICASE"/>
    <property type="match status" value="1"/>
</dbReference>
<evidence type="ECO:0000256" key="1">
    <source>
        <dbReference type="ARBA" id="ARBA00008428"/>
    </source>
</evidence>
<keyword evidence="3 14" id="KW-0639">Primosome</keyword>
<comment type="similarity">
    <text evidence="1 14">Belongs to the helicase family. DnaB subfamily.</text>
</comment>
<dbReference type="InterPro" id="IPR007694">
    <property type="entry name" value="DNA_helicase_DnaB-like_C"/>
</dbReference>
<dbReference type="OrthoDB" id="9773982at2"/>
<dbReference type="SUPFAM" id="SSF52540">
    <property type="entry name" value="P-loop containing nucleoside triphosphate hydrolases"/>
    <property type="match status" value="1"/>
</dbReference>
<dbReference type="NCBIfam" id="NF006606">
    <property type="entry name" value="PRK09165.1"/>
    <property type="match status" value="1"/>
</dbReference>
<reference evidence="16 17" key="1">
    <citation type="submission" date="2013-04" db="EMBL/GenBank/DDBJ databases">
        <title>Hyphomonas hirschiana VP5 Genome Sequencing.</title>
        <authorList>
            <person name="Lai Q."/>
            <person name="Shao Z."/>
        </authorList>
    </citation>
    <scope>NUCLEOTIDE SEQUENCE [LARGE SCALE GENOMIC DNA]</scope>
    <source>
        <strain evidence="16 17">VP5</strain>
    </source>
</reference>
<gene>
    <name evidence="16" type="ORF">HHI_13505</name>
</gene>
<organism evidence="16 17">
    <name type="scientific">Hyphomonas hirschiana VP5</name>
    <dbReference type="NCBI Taxonomy" id="1280951"/>
    <lineage>
        <taxon>Bacteria</taxon>
        <taxon>Pseudomonadati</taxon>
        <taxon>Pseudomonadota</taxon>
        <taxon>Alphaproteobacteria</taxon>
        <taxon>Hyphomonadales</taxon>
        <taxon>Hyphomonadaceae</taxon>
        <taxon>Hyphomonas</taxon>
    </lineage>
</organism>
<keyword evidence="4 14" id="KW-0235">DNA replication</keyword>
<dbReference type="Proteomes" id="UP000025061">
    <property type="component" value="Unassembled WGS sequence"/>
</dbReference>
<keyword evidence="5 14" id="KW-0547">Nucleotide-binding</keyword>
<dbReference type="EC" id="5.6.2.3" evidence="13 14"/>
<dbReference type="Gene3D" id="1.10.860.10">
    <property type="entry name" value="DNAb Helicase, Chain A"/>
    <property type="match status" value="1"/>
</dbReference>
<dbReference type="GO" id="GO:0043139">
    <property type="term" value="F:5'-3' DNA helicase activity"/>
    <property type="evidence" value="ECO:0007669"/>
    <property type="project" value="UniProtKB-EC"/>
</dbReference>
<evidence type="ECO:0000256" key="4">
    <source>
        <dbReference type="ARBA" id="ARBA00022705"/>
    </source>
</evidence>
<evidence type="ECO:0000256" key="14">
    <source>
        <dbReference type="RuleBase" id="RU362085"/>
    </source>
</evidence>
<name>A0A059FJC5_9PROT</name>
<dbReference type="InterPro" id="IPR007692">
    <property type="entry name" value="DNA_helicase_DnaB"/>
</dbReference>
<dbReference type="Pfam" id="PF03796">
    <property type="entry name" value="DnaB_C"/>
    <property type="match status" value="1"/>
</dbReference>
<evidence type="ECO:0000313" key="17">
    <source>
        <dbReference type="Proteomes" id="UP000025061"/>
    </source>
</evidence>
<comment type="function">
    <text evidence="11 14">The main replicative DNA helicase, it participates in initiation and elongation during chromosome replication. Travels ahead of the DNA replisome, separating dsDNA into templates for DNA synthesis. A processive ATP-dependent 5'-3' DNA helicase it has DNA-dependent ATPase activity.</text>
</comment>
<evidence type="ECO:0000256" key="5">
    <source>
        <dbReference type="ARBA" id="ARBA00022741"/>
    </source>
</evidence>
<keyword evidence="9 14" id="KW-0238">DNA-binding</keyword>
<evidence type="ECO:0000259" key="15">
    <source>
        <dbReference type="PROSITE" id="PS51199"/>
    </source>
</evidence>
<evidence type="ECO:0000256" key="3">
    <source>
        <dbReference type="ARBA" id="ARBA00022515"/>
    </source>
</evidence>
<keyword evidence="7 14" id="KW-0347">Helicase</keyword>
<sequence length="496" mass="54263">MSEQKPGSGSISPPNNLAAEAAVLGAILFDNNVYQFIADILTPPDFYAPAHREVYAVASNMIQTGRVADGVTLREYFEQKEKIAEIGGAKYLVDLLDAAAFGPEVKDYARIIRDLAIRRELITVGGTIQSQAIMPEQDDTGSSLINKAERALFDLAERGSAERGFSSFAEALAESLITAEAAFKRGGKIAGIPTGLRDLDNQLGGFHRSDLLILAGRPSMGKTSLATNIAYNAAAAYKYETQEDGSKKTMDGAVVAFFSLEMSNEQLATRILAERTGINAHRIRQGDLTKADFEQLVEATSELQNLPLYIDDTGGISISELTARARRLQRSVGLDMIVIDYLQLITVSSSGGQANRVQEVTQITTALKALAKDLNVPIVALSQLSRAVEQRDDKRPQLSDLRESGSIEQDADIVMFVFREEYYLARTEPAADPNDPTSNDKWKAWRSRMDQVYGTAEVIVSKQRHGPIGTVKLAFDANVTRFGDLDKSRMTEDILE</sequence>
<dbReference type="InterPro" id="IPR036185">
    <property type="entry name" value="DNA_heli_DnaB-like_N_sf"/>
</dbReference>
<comment type="catalytic activity">
    <reaction evidence="12 14">
        <text>ATP + H2O = ADP + phosphate + H(+)</text>
        <dbReference type="Rhea" id="RHEA:13065"/>
        <dbReference type="ChEBI" id="CHEBI:15377"/>
        <dbReference type="ChEBI" id="CHEBI:15378"/>
        <dbReference type="ChEBI" id="CHEBI:30616"/>
        <dbReference type="ChEBI" id="CHEBI:43474"/>
        <dbReference type="ChEBI" id="CHEBI:456216"/>
        <dbReference type="EC" id="5.6.2.3"/>
    </reaction>
</comment>
<evidence type="ECO:0000256" key="12">
    <source>
        <dbReference type="ARBA" id="ARBA00048954"/>
    </source>
</evidence>
<dbReference type="InterPro" id="IPR016136">
    <property type="entry name" value="DNA_helicase_N/primase_C"/>
</dbReference>
<dbReference type="PATRIC" id="fig|1280951.3.peg.2719"/>
<dbReference type="Pfam" id="PF00772">
    <property type="entry name" value="DnaB"/>
    <property type="match status" value="1"/>
</dbReference>
<dbReference type="SUPFAM" id="SSF48024">
    <property type="entry name" value="N-terminal domain of DnaB helicase"/>
    <property type="match status" value="1"/>
</dbReference>
<dbReference type="AlphaFoldDB" id="A0A059FJC5"/>
<dbReference type="GO" id="GO:0016887">
    <property type="term" value="F:ATP hydrolysis activity"/>
    <property type="evidence" value="ECO:0007669"/>
    <property type="project" value="RHEA"/>
</dbReference>
<evidence type="ECO:0000256" key="2">
    <source>
        <dbReference type="ARBA" id="ARBA00011643"/>
    </source>
</evidence>
<dbReference type="InterPro" id="IPR027417">
    <property type="entry name" value="P-loop_NTPase"/>
</dbReference>
<comment type="subunit">
    <text evidence="2">Homohexamer.</text>
</comment>
<dbReference type="GO" id="GO:0005829">
    <property type="term" value="C:cytosol"/>
    <property type="evidence" value="ECO:0007669"/>
    <property type="project" value="TreeGrafter"/>
</dbReference>
<evidence type="ECO:0000313" key="16">
    <source>
        <dbReference type="EMBL" id="KCZ90558.1"/>
    </source>
</evidence>
<keyword evidence="8 14" id="KW-0067">ATP-binding</keyword>
<keyword evidence="6 14" id="KW-0378">Hydrolase</keyword>
<dbReference type="NCBIfam" id="TIGR00665">
    <property type="entry name" value="DnaB"/>
    <property type="match status" value="1"/>
</dbReference>
<dbReference type="GO" id="GO:0003677">
    <property type="term" value="F:DNA binding"/>
    <property type="evidence" value="ECO:0007669"/>
    <property type="project" value="UniProtKB-UniRule"/>
</dbReference>
<evidence type="ECO:0000256" key="6">
    <source>
        <dbReference type="ARBA" id="ARBA00022801"/>
    </source>
</evidence>
<dbReference type="PROSITE" id="PS51199">
    <property type="entry name" value="SF4_HELICASE"/>
    <property type="match status" value="1"/>
</dbReference>
<dbReference type="EMBL" id="ARYI01000012">
    <property type="protein sequence ID" value="KCZ90558.1"/>
    <property type="molecule type" value="Genomic_DNA"/>
</dbReference>
<dbReference type="InterPro" id="IPR007693">
    <property type="entry name" value="DNA_helicase_DnaB-like_N"/>
</dbReference>
<dbReference type="PANTHER" id="PTHR30153">
    <property type="entry name" value="REPLICATIVE DNA HELICASE DNAB"/>
    <property type="match status" value="1"/>
</dbReference>
<dbReference type="GO" id="GO:1990077">
    <property type="term" value="C:primosome complex"/>
    <property type="evidence" value="ECO:0007669"/>
    <property type="project" value="UniProtKB-UniRule"/>
</dbReference>
<evidence type="ECO:0000256" key="7">
    <source>
        <dbReference type="ARBA" id="ARBA00022806"/>
    </source>
</evidence>
<dbReference type="GO" id="GO:0006269">
    <property type="term" value="P:DNA replication, synthesis of primer"/>
    <property type="evidence" value="ECO:0007669"/>
    <property type="project" value="UniProtKB-UniRule"/>
</dbReference>
<evidence type="ECO:0000256" key="9">
    <source>
        <dbReference type="ARBA" id="ARBA00023125"/>
    </source>
</evidence>
<evidence type="ECO:0000256" key="11">
    <source>
        <dbReference type="ARBA" id="ARBA00044932"/>
    </source>
</evidence>
<proteinExistence type="inferred from homology"/>
<evidence type="ECO:0000256" key="13">
    <source>
        <dbReference type="NCBIfam" id="TIGR00665"/>
    </source>
</evidence>
<accession>A0A059FJC5</accession>
<comment type="caution">
    <text evidence="16">The sequence shown here is derived from an EMBL/GenBank/DDBJ whole genome shotgun (WGS) entry which is preliminary data.</text>
</comment>